<feature type="signal peptide" evidence="5">
    <location>
        <begin position="1"/>
        <end position="23"/>
    </location>
</feature>
<dbReference type="OrthoDB" id="127107at2"/>
<dbReference type="Pfam" id="PF07635">
    <property type="entry name" value="PSCyt1"/>
    <property type="match status" value="1"/>
</dbReference>
<evidence type="ECO:0000256" key="1">
    <source>
        <dbReference type="ARBA" id="ARBA00022617"/>
    </source>
</evidence>
<dbReference type="Proteomes" id="UP000315700">
    <property type="component" value="Chromosome"/>
</dbReference>
<evidence type="ECO:0000259" key="6">
    <source>
        <dbReference type="PROSITE" id="PS51007"/>
    </source>
</evidence>
<dbReference type="PROSITE" id="PS51007">
    <property type="entry name" value="CYTC"/>
    <property type="match status" value="1"/>
</dbReference>
<dbReference type="InParanoid" id="A0A517SIN6"/>
<feature type="domain" description="Cytochrome c" evidence="6">
    <location>
        <begin position="25"/>
        <end position="129"/>
    </location>
</feature>
<dbReference type="AlphaFoldDB" id="A0A517SIN6"/>
<gene>
    <name evidence="7" type="ORF">Pan44_40420</name>
</gene>
<dbReference type="InterPro" id="IPR036909">
    <property type="entry name" value="Cyt_c-like_dom_sf"/>
</dbReference>
<protein>
    <submittedName>
        <fullName evidence="7">Planctomycete cytochrome C</fullName>
    </submittedName>
</protein>
<dbReference type="InterPro" id="IPR011429">
    <property type="entry name" value="Cyt_c_Planctomycete-type"/>
</dbReference>
<organism evidence="7 8">
    <name type="scientific">Caulifigura coniformis</name>
    <dbReference type="NCBI Taxonomy" id="2527983"/>
    <lineage>
        <taxon>Bacteria</taxon>
        <taxon>Pseudomonadati</taxon>
        <taxon>Planctomycetota</taxon>
        <taxon>Planctomycetia</taxon>
        <taxon>Planctomycetales</taxon>
        <taxon>Planctomycetaceae</taxon>
        <taxon>Caulifigura</taxon>
    </lineage>
</organism>
<evidence type="ECO:0000313" key="7">
    <source>
        <dbReference type="EMBL" id="QDT55993.1"/>
    </source>
</evidence>
<dbReference type="InterPro" id="IPR011444">
    <property type="entry name" value="DUF1549"/>
</dbReference>
<dbReference type="GO" id="GO:0009055">
    <property type="term" value="F:electron transfer activity"/>
    <property type="evidence" value="ECO:0007669"/>
    <property type="project" value="InterPro"/>
</dbReference>
<dbReference type="InterPro" id="IPR022655">
    <property type="entry name" value="DUF1553"/>
</dbReference>
<feature type="chain" id="PRO_5021849285" evidence="5">
    <location>
        <begin position="24"/>
        <end position="816"/>
    </location>
</feature>
<dbReference type="GO" id="GO:0020037">
    <property type="term" value="F:heme binding"/>
    <property type="evidence" value="ECO:0007669"/>
    <property type="project" value="InterPro"/>
</dbReference>
<keyword evidence="5" id="KW-0732">Signal</keyword>
<dbReference type="Gene3D" id="1.10.760.10">
    <property type="entry name" value="Cytochrome c-like domain"/>
    <property type="match status" value="1"/>
</dbReference>
<accession>A0A517SIN6</accession>
<dbReference type="SUPFAM" id="SSF46626">
    <property type="entry name" value="Cytochrome c"/>
    <property type="match status" value="1"/>
</dbReference>
<evidence type="ECO:0000256" key="2">
    <source>
        <dbReference type="ARBA" id="ARBA00022723"/>
    </source>
</evidence>
<dbReference type="KEGG" id="ccos:Pan44_40420"/>
<proteinExistence type="predicted"/>
<dbReference type="Pfam" id="PF07583">
    <property type="entry name" value="PSCyt2"/>
    <property type="match status" value="1"/>
</dbReference>
<dbReference type="InterPro" id="IPR009056">
    <property type="entry name" value="Cyt_c-like_dom"/>
</dbReference>
<keyword evidence="1 4" id="KW-0349">Heme</keyword>
<evidence type="ECO:0000256" key="5">
    <source>
        <dbReference type="SAM" id="SignalP"/>
    </source>
</evidence>
<keyword evidence="2 4" id="KW-0479">Metal-binding</keyword>
<sequence precursor="true">MPRLSAFLTIAFLATSHLVPAPAAGAERNGKWPVDFQRDIRPILAQNCFTCHGPDAASREAGLRLDRRPDAIGRLESGQAAIHPGHAESSELIRRLVADDSELMPPPETGRRLTPEQIDLLRRWVDSGAEYAGHWAYLPLTRPETPALANPKAARNEIDHFVLAALDRENLAPETEADRTTLIRRLSLDLTGLPPTAADVAAFLSDSRNDAYEQLVERLLSSPHFGERWGRHWLDLARYADSDGYLGDDLRPNAFRYRDWVIEAINRDLPFDQFTIEQIAGDLLPDATLEQQIATGFHRNSMKNTEAGADREEDRVNQAVDRVSTVGNVWLGLTVGCAQCHTHKYDPITHHEFYGLYAFFNNADDRDVSIPSPDQSRQKAALKQWTVERDQAEAAVRKVAPGLSKKELDSLIKLLSKSAARRDDDEESRLASMLEDLDEAQRLSLSEFEAIAARKPIVQEFKASTIAVAAKARETHVHMRGDFRSPGDIVTPGTPQFLNPLKTRGDAPDRLDLARWIVDDSNPLTARVAVNHVWKHLFGRGLVHPSDNFGISGEPPSHPELLDWLASEFRRLGWSRKELIRLIVTSATYRQRSTSRPEVEARDPLNVWLARQSRLRVEAEIVRDLALSVSGLLEPKVGGPSIRPALHARVTAISRNREWEVSGGSDRYRRGMYVLLRRATPYPMLTQFDAPDTTASCSVRERSNSPLQALTLLNDPVFLECARHFGERLTREESSDARVWIAAAFQQALSRAPEHRELDRLVELHREHSELISRLPAAELATLIARALPETEARELATRILMARTLMNLDEFITRE</sequence>
<dbReference type="PANTHER" id="PTHR35889:SF3">
    <property type="entry name" value="F-BOX DOMAIN-CONTAINING PROTEIN"/>
    <property type="match status" value="1"/>
</dbReference>
<dbReference type="GO" id="GO:0046872">
    <property type="term" value="F:metal ion binding"/>
    <property type="evidence" value="ECO:0007669"/>
    <property type="project" value="UniProtKB-KW"/>
</dbReference>
<dbReference type="EMBL" id="CP036271">
    <property type="protein sequence ID" value="QDT55993.1"/>
    <property type="molecule type" value="Genomic_DNA"/>
</dbReference>
<dbReference type="Pfam" id="PF07587">
    <property type="entry name" value="PSD1"/>
    <property type="match status" value="1"/>
</dbReference>
<reference evidence="7 8" key="1">
    <citation type="submission" date="2019-02" db="EMBL/GenBank/DDBJ databases">
        <title>Deep-cultivation of Planctomycetes and their phenomic and genomic characterization uncovers novel biology.</title>
        <authorList>
            <person name="Wiegand S."/>
            <person name="Jogler M."/>
            <person name="Boedeker C."/>
            <person name="Pinto D."/>
            <person name="Vollmers J."/>
            <person name="Rivas-Marin E."/>
            <person name="Kohn T."/>
            <person name="Peeters S.H."/>
            <person name="Heuer A."/>
            <person name="Rast P."/>
            <person name="Oberbeckmann S."/>
            <person name="Bunk B."/>
            <person name="Jeske O."/>
            <person name="Meyerdierks A."/>
            <person name="Storesund J.E."/>
            <person name="Kallscheuer N."/>
            <person name="Luecker S."/>
            <person name="Lage O.M."/>
            <person name="Pohl T."/>
            <person name="Merkel B.J."/>
            <person name="Hornburger P."/>
            <person name="Mueller R.-W."/>
            <person name="Bruemmer F."/>
            <person name="Labrenz M."/>
            <person name="Spormann A.M."/>
            <person name="Op den Camp H."/>
            <person name="Overmann J."/>
            <person name="Amann R."/>
            <person name="Jetten M.S.M."/>
            <person name="Mascher T."/>
            <person name="Medema M.H."/>
            <person name="Devos D.P."/>
            <person name="Kaster A.-K."/>
            <person name="Ovreas L."/>
            <person name="Rohde M."/>
            <person name="Galperin M.Y."/>
            <person name="Jogler C."/>
        </authorList>
    </citation>
    <scope>NUCLEOTIDE SEQUENCE [LARGE SCALE GENOMIC DNA]</scope>
    <source>
        <strain evidence="7 8">Pan44</strain>
    </source>
</reference>
<evidence type="ECO:0000256" key="4">
    <source>
        <dbReference type="PROSITE-ProRule" id="PRU00433"/>
    </source>
</evidence>
<evidence type="ECO:0000256" key="3">
    <source>
        <dbReference type="ARBA" id="ARBA00023004"/>
    </source>
</evidence>
<keyword evidence="8" id="KW-1185">Reference proteome</keyword>
<dbReference type="RefSeq" id="WP_145032658.1">
    <property type="nucleotide sequence ID" value="NZ_CP036271.1"/>
</dbReference>
<evidence type="ECO:0000313" key="8">
    <source>
        <dbReference type="Proteomes" id="UP000315700"/>
    </source>
</evidence>
<dbReference type="PANTHER" id="PTHR35889">
    <property type="entry name" value="CYCLOINULO-OLIGOSACCHARIDE FRUCTANOTRANSFERASE-RELATED"/>
    <property type="match status" value="1"/>
</dbReference>
<keyword evidence="3 4" id="KW-0408">Iron</keyword>
<name>A0A517SIN6_9PLAN</name>